<dbReference type="RefSeq" id="WP_022287557.1">
    <property type="nucleotide sequence ID" value="NZ_JAOQJZ010000021.1"/>
</dbReference>
<dbReference type="Proteomes" id="UP001208131">
    <property type="component" value="Unassembled WGS sequence"/>
</dbReference>
<sequence length="138" mass="16063">MFGLTPFERKSYDLFNAFHDFENDFFGENALQSFKTDIKDEGDKYVMEAELPGFDKDDIKLDISGNDLVLTAEHKAETEDKKDKYIRRERTYGSYQRSFDLTGIDTNNIAAEYKNGILTLDLPKMQDVKPETKRLEIK</sequence>
<comment type="caution">
    <text evidence="4">The sequence shown here is derived from an EMBL/GenBank/DDBJ whole genome shotgun (WGS) entry which is preliminary data.</text>
</comment>
<evidence type="ECO:0000313" key="4">
    <source>
        <dbReference type="EMBL" id="MCU6706961.1"/>
    </source>
</evidence>
<dbReference type="PANTHER" id="PTHR11527">
    <property type="entry name" value="HEAT-SHOCK PROTEIN 20 FAMILY MEMBER"/>
    <property type="match status" value="1"/>
</dbReference>
<dbReference type="InterPro" id="IPR031107">
    <property type="entry name" value="Small_HSP"/>
</dbReference>
<dbReference type="PROSITE" id="PS01031">
    <property type="entry name" value="SHSP"/>
    <property type="match status" value="1"/>
</dbReference>
<dbReference type="Gene3D" id="2.60.40.790">
    <property type="match status" value="1"/>
</dbReference>
<dbReference type="EMBL" id="JAOQJZ010000021">
    <property type="protein sequence ID" value="MCU6706961.1"/>
    <property type="molecule type" value="Genomic_DNA"/>
</dbReference>
<evidence type="ECO:0000313" key="5">
    <source>
        <dbReference type="Proteomes" id="UP001208131"/>
    </source>
</evidence>
<organism evidence="4 5">
    <name type="scientific">Hominimerdicola aceti</name>
    <dbReference type="NCBI Taxonomy" id="2981726"/>
    <lineage>
        <taxon>Bacteria</taxon>
        <taxon>Bacillati</taxon>
        <taxon>Bacillota</taxon>
        <taxon>Clostridia</taxon>
        <taxon>Eubacteriales</taxon>
        <taxon>Oscillospiraceae</taxon>
        <taxon>Hominimerdicola</taxon>
    </lineage>
</organism>
<dbReference type="InterPro" id="IPR008978">
    <property type="entry name" value="HSP20-like_chaperone"/>
</dbReference>
<comment type="similarity">
    <text evidence="1 2">Belongs to the small heat shock protein (HSP20) family.</text>
</comment>
<gene>
    <name evidence="4" type="ORF">OCV57_13665</name>
</gene>
<dbReference type="SUPFAM" id="SSF49764">
    <property type="entry name" value="HSP20-like chaperones"/>
    <property type="match status" value="1"/>
</dbReference>
<reference evidence="4 5" key="1">
    <citation type="journal article" date="2021" name="ISME Commun">
        <title>Automated analysis of genomic sequences facilitates high-throughput and comprehensive description of bacteria.</title>
        <authorList>
            <person name="Hitch T.C.A."/>
        </authorList>
    </citation>
    <scope>NUCLEOTIDE SEQUENCE [LARGE SCALE GENOMIC DNA]</scope>
    <source>
        <strain evidence="4 5">Sanger_31</strain>
    </source>
</reference>
<proteinExistence type="inferred from homology"/>
<feature type="domain" description="SHSP" evidence="3">
    <location>
        <begin position="25"/>
        <end position="138"/>
    </location>
</feature>
<evidence type="ECO:0000256" key="1">
    <source>
        <dbReference type="PROSITE-ProRule" id="PRU00285"/>
    </source>
</evidence>
<evidence type="ECO:0000259" key="3">
    <source>
        <dbReference type="PROSITE" id="PS01031"/>
    </source>
</evidence>
<dbReference type="CDD" id="cd06471">
    <property type="entry name" value="ACD_LpsHSP_like"/>
    <property type="match status" value="1"/>
</dbReference>
<name>A0AAE3IIT8_9FIRM</name>
<protein>
    <submittedName>
        <fullName evidence="4">Hsp20/alpha crystallin family protein</fullName>
    </submittedName>
</protein>
<dbReference type="Pfam" id="PF00011">
    <property type="entry name" value="HSP20"/>
    <property type="match status" value="1"/>
</dbReference>
<evidence type="ECO:0000256" key="2">
    <source>
        <dbReference type="RuleBase" id="RU003616"/>
    </source>
</evidence>
<accession>A0AAE3IIT8</accession>
<dbReference type="InterPro" id="IPR002068">
    <property type="entry name" value="A-crystallin/Hsp20_dom"/>
</dbReference>
<dbReference type="AlphaFoldDB" id="A0AAE3IIT8"/>
<keyword evidence="5" id="KW-1185">Reference proteome</keyword>